<dbReference type="PROSITE" id="PS00019">
    <property type="entry name" value="ACTININ_1"/>
    <property type="match status" value="1"/>
</dbReference>
<evidence type="ECO:0000313" key="5">
    <source>
        <dbReference type="Proteomes" id="UP001163046"/>
    </source>
</evidence>
<keyword evidence="2" id="KW-0009">Actin-binding</keyword>
<dbReference type="FunFam" id="1.10.418.10:FF:000004">
    <property type="entry name" value="Spectrin beta chain"/>
    <property type="match status" value="1"/>
</dbReference>
<sequence length="192" mass="22137">MWESAKRHFLRNFFSLSDEREKVQRKTFTKWINSHLQRVGARVNDLYHDLQEGKKLILLLEILSGEKLPKPSKGRMRIHQLENVDKALTFLKQQKVHLENIGAHDITDGNNKITLDEVLPKMHDHVVFKGNTYDCNDFHTANRAGTYCSCIFLACTGSQECAPMGGMARCSIKKNDYDYLDMTGEDCGCRYH</sequence>
<dbReference type="Pfam" id="PF00307">
    <property type="entry name" value="CH"/>
    <property type="match status" value="1"/>
</dbReference>
<keyword evidence="5" id="KW-1185">Reference proteome</keyword>
<dbReference type="GO" id="GO:0003779">
    <property type="term" value="F:actin binding"/>
    <property type="evidence" value="ECO:0007669"/>
    <property type="project" value="UniProtKB-KW"/>
</dbReference>
<dbReference type="PROSITE" id="PS50021">
    <property type="entry name" value="CH"/>
    <property type="match status" value="1"/>
</dbReference>
<keyword evidence="1" id="KW-0677">Repeat</keyword>
<organism evidence="4 5">
    <name type="scientific">Desmophyllum pertusum</name>
    <dbReference type="NCBI Taxonomy" id="174260"/>
    <lineage>
        <taxon>Eukaryota</taxon>
        <taxon>Metazoa</taxon>
        <taxon>Cnidaria</taxon>
        <taxon>Anthozoa</taxon>
        <taxon>Hexacorallia</taxon>
        <taxon>Scleractinia</taxon>
        <taxon>Caryophylliina</taxon>
        <taxon>Caryophylliidae</taxon>
        <taxon>Desmophyllum</taxon>
    </lineage>
</organism>
<evidence type="ECO:0000256" key="1">
    <source>
        <dbReference type="ARBA" id="ARBA00022737"/>
    </source>
</evidence>
<comment type="caution">
    <text evidence="4">The sequence shown here is derived from an EMBL/GenBank/DDBJ whole genome shotgun (WGS) entry which is preliminary data.</text>
</comment>
<accession>A0A9W9ZVN1</accession>
<dbReference type="Proteomes" id="UP001163046">
    <property type="component" value="Unassembled WGS sequence"/>
</dbReference>
<dbReference type="SMART" id="SM00033">
    <property type="entry name" value="CH"/>
    <property type="match status" value="1"/>
</dbReference>
<gene>
    <name evidence="4" type="ORF">OS493_036150</name>
</gene>
<evidence type="ECO:0000256" key="2">
    <source>
        <dbReference type="ARBA" id="ARBA00023203"/>
    </source>
</evidence>
<proteinExistence type="predicted"/>
<dbReference type="InterPro" id="IPR001715">
    <property type="entry name" value="CH_dom"/>
</dbReference>
<dbReference type="EMBL" id="MU825454">
    <property type="protein sequence ID" value="KAJ7388711.1"/>
    <property type="molecule type" value="Genomic_DNA"/>
</dbReference>
<dbReference type="SUPFAM" id="SSF47576">
    <property type="entry name" value="Calponin-homology domain, CH-domain"/>
    <property type="match status" value="1"/>
</dbReference>
<evidence type="ECO:0000313" key="4">
    <source>
        <dbReference type="EMBL" id="KAJ7388711.1"/>
    </source>
</evidence>
<dbReference type="Gene3D" id="1.10.418.10">
    <property type="entry name" value="Calponin-like domain"/>
    <property type="match status" value="1"/>
</dbReference>
<feature type="domain" description="Calponin-homology (CH)" evidence="3">
    <location>
        <begin position="22"/>
        <end position="126"/>
    </location>
</feature>
<reference evidence="4" key="1">
    <citation type="submission" date="2023-01" db="EMBL/GenBank/DDBJ databases">
        <title>Genome assembly of the deep-sea coral Lophelia pertusa.</title>
        <authorList>
            <person name="Herrera S."/>
            <person name="Cordes E."/>
        </authorList>
    </citation>
    <scope>NUCLEOTIDE SEQUENCE</scope>
    <source>
        <strain evidence="4">USNM1676648</strain>
        <tissue evidence="4">Polyp</tissue>
    </source>
</reference>
<dbReference type="AlphaFoldDB" id="A0A9W9ZVN1"/>
<name>A0A9W9ZVN1_9CNID</name>
<dbReference type="OrthoDB" id="18853at2759"/>
<dbReference type="PANTHER" id="PTHR11915">
    <property type="entry name" value="SPECTRIN/FILAMIN RELATED CYTOSKELETAL PROTEIN"/>
    <property type="match status" value="1"/>
</dbReference>
<dbReference type="InterPro" id="IPR001589">
    <property type="entry name" value="Actinin_actin-bd_CS"/>
</dbReference>
<evidence type="ECO:0000259" key="3">
    <source>
        <dbReference type="PROSITE" id="PS50021"/>
    </source>
</evidence>
<dbReference type="InterPro" id="IPR036872">
    <property type="entry name" value="CH_dom_sf"/>
</dbReference>
<protein>
    <recommendedName>
        <fullName evidence="3">Calponin-homology (CH) domain-containing protein</fullName>
    </recommendedName>
</protein>